<proteinExistence type="inferred from homology"/>
<dbReference type="FunFam" id="3.80.10.10:FF:000111">
    <property type="entry name" value="LRR receptor-like serine/threonine-protein kinase ERECTA"/>
    <property type="match status" value="1"/>
</dbReference>
<evidence type="ECO:0000313" key="11">
    <source>
        <dbReference type="EMBL" id="KAK9284991.1"/>
    </source>
</evidence>
<keyword evidence="8" id="KW-0472">Membrane</keyword>
<organism evidence="11 12">
    <name type="scientific">Liquidambar formosana</name>
    <name type="common">Formosan gum</name>
    <dbReference type="NCBI Taxonomy" id="63359"/>
    <lineage>
        <taxon>Eukaryota</taxon>
        <taxon>Viridiplantae</taxon>
        <taxon>Streptophyta</taxon>
        <taxon>Embryophyta</taxon>
        <taxon>Tracheophyta</taxon>
        <taxon>Spermatophyta</taxon>
        <taxon>Magnoliopsida</taxon>
        <taxon>eudicotyledons</taxon>
        <taxon>Gunneridae</taxon>
        <taxon>Pentapetalae</taxon>
        <taxon>Saxifragales</taxon>
        <taxon>Altingiaceae</taxon>
        <taxon>Liquidambar</taxon>
    </lineage>
</organism>
<evidence type="ECO:0000256" key="6">
    <source>
        <dbReference type="ARBA" id="ARBA00022737"/>
    </source>
</evidence>
<comment type="subcellular location">
    <subcellularLocation>
        <location evidence="1">Cell membrane</location>
        <topology evidence="1">Single-pass type I membrane protein</topology>
    </subcellularLocation>
</comment>
<dbReference type="Gene3D" id="1.10.3460.10">
    <property type="entry name" value="Chlorophyll a/b binding protein domain"/>
    <property type="match status" value="1"/>
</dbReference>
<evidence type="ECO:0000256" key="5">
    <source>
        <dbReference type="ARBA" id="ARBA00022692"/>
    </source>
</evidence>
<dbReference type="PANTHER" id="PTHR27004">
    <property type="entry name" value="RECEPTOR-LIKE PROTEIN 12 ISOFORM X1"/>
    <property type="match status" value="1"/>
</dbReference>
<evidence type="ECO:0000256" key="3">
    <source>
        <dbReference type="ARBA" id="ARBA00022475"/>
    </source>
</evidence>
<dbReference type="EMBL" id="JBBPBK010000005">
    <property type="protein sequence ID" value="KAK9284991.1"/>
    <property type="molecule type" value="Genomic_DNA"/>
</dbReference>
<dbReference type="PRINTS" id="PR00019">
    <property type="entry name" value="LEURICHRPT"/>
</dbReference>
<evidence type="ECO:0000256" key="10">
    <source>
        <dbReference type="ARBA" id="ARBA00023180"/>
    </source>
</evidence>
<sequence>MLEILDFGNNGINDTFPSWLGTLRNLSILMLPSNEFHGTIKNPKTKSEFPKLHIIDLSWNSFTGKLPFEYFENWNAMKFVGVNHLTYLDTILSVDVIGSLLHLSYRHPMTLACKGTKIMYMGIPDTFTSIDFSGNRFEGDIPKSIGNLKALQLLNLSNNILTGGIPSCLGNLTNLEALDLSQNMLSGEIPQHLVGLTFLAILNVSHNHLTGSIPRGNQFGTFDNSSFEGNLGLCGDPLPKKCGNSKVSPPPPLTLEQSKGSKFPSGYDWLFIGLGYGSGAGAQIFPEGGLDYLGNPSLVHALSTLAIWAFQVRLIGFVKGYKMVDKLTSVPLERKCSCEGKSSGPWMTANYYDHEIKQCYQFGQVWAGWGSSKCVSANAE</sequence>
<protein>
    <submittedName>
        <fullName evidence="11">Uncharacterized protein</fullName>
    </submittedName>
</protein>
<keyword evidence="3" id="KW-1003">Cell membrane</keyword>
<comment type="similarity">
    <text evidence="2">Belongs to the RLP family.</text>
</comment>
<gene>
    <name evidence="11" type="ORF">L1049_024173</name>
</gene>
<dbReference type="AlphaFoldDB" id="A0AAP0RUJ4"/>
<keyword evidence="5" id="KW-0812">Transmembrane</keyword>
<dbReference type="SUPFAM" id="SSF52058">
    <property type="entry name" value="L domain-like"/>
    <property type="match status" value="1"/>
</dbReference>
<reference evidence="11 12" key="1">
    <citation type="journal article" date="2024" name="Plant J.">
        <title>Genome sequences and population genomics reveal climatic adaptation and genomic divergence between two closely related sweetgum species.</title>
        <authorList>
            <person name="Xu W.Q."/>
            <person name="Ren C.Q."/>
            <person name="Zhang X.Y."/>
            <person name="Comes H.P."/>
            <person name="Liu X.H."/>
            <person name="Li Y.G."/>
            <person name="Kettle C.J."/>
            <person name="Jalonen R."/>
            <person name="Gaisberger H."/>
            <person name="Ma Y.Z."/>
            <person name="Qiu Y.X."/>
        </authorList>
    </citation>
    <scope>NUCLEOTIDE SEQUENCE [LARGE SCALE GENOMIC DNA]</scope>
    <source>
        <strain evidence="11">Hangzhou</strain>
    </source>
</reference>
<dbReference type="Pfam" id="PF00560">
    <property type="entry name" value="LRR_1"/>
    <property type="match status" value="2"/>
</dbReference>
<evidence type="ECO:0000256" key="7">
    <source>
        <dbReference type="ARBA" id="ARBA00022989"/>
    </source>
</evidence>
<evidence type="ECO:0000256" key="9">
    <source>
        <dbReference type="ARBA" id="ARBA00023170"/>
    </source>
</evidence>
<evidence type="ECO:0000256" key="2">
    <source>
        <dbReference type="ARBA" id="ARBA00009592"/>
    </source>
</evidence>
<dbReference type="GO" id="GO:0005886">
    <property type="term" value="C:plasma membrane"/>
    <property type="evidence" value="ECO:0007669"/>
    <property type="project" value="UniProtKB-SubCell"/>
</dbReference>
<evidence type="ECO:0000256" key="8">
    <source>
        <dbReference type="ARBA" id="ARBA00023136"/>
    </source>
</evidence>
<accession>A0AAP0RUJ4</accession>
<dbReference type="InterPro" id="IPR032675">
    <property type="entry name" value="LRR_dom_sf"/>
</dbReference>
<keyword evidence="4" id="KW-0433">Leucine-rich repeat</keyword>
<name>A0AAP0RUJ4_LIQFO</name>
<keyword evidence="6" id="KW-0677">Repeat</keyword>
<evidence type="ECO:0000256" key="1">
    <source>
        <dbReference type="ARBA" id="ARBA00004251"/>
    </source>
</evidence>
<dbReference type="Pfam" id="PF13855">
    <property type="entry name" value="LRR_8"/>
    <property type="match status" value="1"/>
</dbReference>
<evidence type="ECO:0000313" key="12">
    <source>
        <dbReference type="Proteomes" id="UP001415857"/>
    </source>
</evidence>
<dbReference type="PANTHER" id="PTHR27004:SF447">
    <property type="entry name" value="RECEPTOR LIKE PROTEIN 30-LIKE"/>
    <property type="match status" value="1"/>
</dbReference>
<dbReference type="Gene3D" id="3.80.10.10">
    <property type="entry name" value="Ribonuclease Inhibitor"/>
    <property type="match status" value="1"/>
</dbReference>
<dbReference type="Proteomes" id="UP001415857">
    <property type="component" value="Unassembled WGS sequence"/>
</dbReference>
<comment type="caution">
    <text evidence="11">The sequence shown here is derived from an EMBL/GenBank/DDBJ whole genome shotgun (WGS) entry which is preliminary data.</text>
</comment>
<keyword evidence="12" id="KW-1185">Reference proteome</keyword>
<keyword evidence="9" id="KW-0675">Receptor</keyword>
<keyword evidence="10" id="KW-0325">Glycoprotein</keyword>
<keyword evidence="7" id="KW-1133">Transmembrane helix</keyword>
<evidence type="ECO:0000256" key="4">
    <source>
        <dbReference type="ARBA" id="ARBA00022614"/>
    </source>
</evidence>
<dbReference type="InterPro" id="IPR001611">
    <property type="entry name" value="Leu-rich_rpt"/>
</dbReference>